<accession>A0A1H7FJ85</accession>
<dbReference type="SUPFAM" id="SSF56634">
    <property type="entry name" value="Heme-dependent catalase-like"/>
    <property type="match status" value="1"/>
</dbReference>
<dbReference type="CDD" id="cd08152">
    <property type="entry name" value="y4iL_like"/>
    <property type="match status" value="1"/>
</dbReference>
<dbReference type="Proteomes" id="UP000199214">
    <property type="component" value="Unassembled WGS sequence"/>
</dbReference>
<dbReference type="PANTHER" id="PTHR36195:SF4">
    <property type="entry name" value="DOMAIN PROTEIN, PUTATIVE (AFU_ORTHOLOGUE AFUA_5G01990)-RELATED"/>
    <property type="match status" value="1"/>
</dbReference>
<dbReference type="RefSeq" id="WP_093002243.1">
    <property type="nucleotide sequence ID" value="NZ_FNZZ01000001.1"/>
</dbReference>
<dbReference type="EMBL" id="FNZZ01000001">
    <property type="protein sequence ID" value="SEK26163.1"/>
    <property type="molecule type" value="Genomic_DNA"/>
</dbReference>
<evidence type="ECO:0000313" key="2">
    <source>
        <dbReference type="Proteomes" id="UP000199214"/>
    </source>
</evidence>
<gene>
    <name evidence="1" type="ORF">SAMN05216382_0067</name>
</gene>
<reference evidence="2" key="1">
    <citation type="submission" date="2016-10" db="EMBL/GenBank/DDBJ databases">
        <authorList>
            <person name="Varghese N."/>
            <person name="Submissions S."/>
        </authorList>
    </citation>
    <scope>NUCLEOTIDE SEQUENCE [LARGE SCALE GENOMIC DNA]</scope>
    <source>
        <strain evidence="2">JS21-1</strain>
    </source>
</reference>
<proteinExistence type="predicted"/>
<dbReference type="Gene3D" id="2.40.180.10">
    <property type="entry name" value="Catalase core domain"/>
    <property type="match status" value="1"/>
</dbReference>
<dbReference type="PANTHER" id="PTHR36195">
    <property type="entry name" value="DOMAIN PROTEIN, PUTATIVE (AFU_ORTHOLOGUE AFUA_5G01990)-RELATED-RELATED"/>
    <property type="match status" value="1"/>
</dbReference>
<dbReference type="InterPro" id="IPR020835">
    <property type="entry name" value="Catalase_sf"/>
</dbReference>
<dbReference type="GO" id="GO:0020037">
    <property type="term" value="F:heme binding"/>
    <property type="evidence" value="ECO:0007669"/>
    <property type="project" value="InterPro"/>
</dbReference>
<sequence>MTYLRYSDDIETREPDEQESIDGIIKGMTQESQTVEKRDGHAVRASHAKSTACVTGTLTIAADLPPELAQGLFANPGTFDVAVRFAQGPGEKLGDRVSTHRGMSIKVFGVEGEKLPGHDAPTQDFVLASGTTFPAGTAAGFLSQAKKIGVTVPMPEGVKSAAASIARNINKVLNAVGAGPSPTLDFYGHPFSHPLAESYFSQCPIRFGDHVAKIGTFPVAPEQQTLTDWRLDPHEDEDGFRHAAVSYFGGSDAVFELRAQLWTDADTQPIEDTSVDWQTNESAYRTVATIRLPRQAAYGPERVRYFDEVMTFRPAHSLAVHRPLGGVMRARMQVYRALSDFRHRENGIAAANTGSVDDIPA</sequence>
<organism evidence="1 2">
    <name type="scientific">Sphingomonas palmae</name>
    <dbReference type="NCBI Taxonomy" id="1855283"/>
    <lineage>
        <taxon>Bacteria</taxon>
        <taxon>Pseudomonadati</taxon>
        <taxon>Pseudomonadota</taxon>
        <taxon>Alphaproteobacteria</taxon>
        <taxon>Sphingomonadales</taxon>
        <taxon>Sphingomonadaceae</taxon>
        <taxon>Sphingomonas</taxon>
    </lineage>
</organism>
<keyword evidence="2" id="KW-1185">Reference proteome</keyword>
<name>A0A1H7FJ85_9SPHN</name>
<evidence type="ECO:0008006" key="3">
    <source>
        <dbReference type="Google" id="ProtNLM"/>
    </source>
</evidence>
<dbReference type="AlphaFoldDB" id="A0A1H7FJ85"/>
<protein>
    <recommendedName>
        <fullName evidence="3">Catalase</fullName>
    </recommendedName>
</protein>
<dbReference type="STRING" id="1855283.SAMN05216382_0067"/>
<evidence type="ECO:0000313" key="1">
    <source>
        <dbReference type="EMBL" id="SEK26163.1"/>
    </source>
</evidence>
<dbReference type="OrthoDB" id="9765610at2"/>